<accession>A0AA39WUH1</accession>
<dbReference type="EMBL" id="JAULSR010000004">
    <property type="protein sequence ID" value="KAK0621781.1"/>
    <property type="molecule type" value="Genomic_DNA"/>
</dbReference>
<dbReference type="AlphaFoldDB" id="A0AA39WUH1"/>
<gene>
    <name evidence="1" type="ORF">B0T17DRAFT_494181</name>
</gene>
<proteinExistence type="predicted"/>
<dbReference type="Proteomes" id="UP001174934">
    <property type="component" value="Unassembled WGS sequence"/>
</dbReference>
<organism evidence="1 2">
    <name type="scientific">Bombardia bombarda</name>
    <dbReference type="NCBI Taxonomy" id="252184"/>
    <lineage>
        <taxon>Eukaryota</taxon>
        <taxon>Fungi</taxon>
        <taxon>Dikarya</taxon>
        <taxon>Ascomycota</taxon>
        <taxon>Pezizomycotina</taxon>
        <taxon>Sordariomycetes</taxon>
        <taxon>Sordariomycetidae</taxon>
        <taxon>Sordariales</taxon>
        <taxon>Lasiosphaeriaceae</taxon>
        <taxon>Bombardia</taxon>
    </lineage>
</organism>
<comment type="caution">
    <text evidence="1">The sequence shown here is derived from an EMBL/GenBank/DDBJ whole genome shotgun (WGS) entry which is preliminary data.</text>
</comment>
<reference evidence="1" key="1">
    <citation type="submission" date="2023-06" db="EMBL/GenBank/DDBJ databases">
        <title>Genome-scale phylogeny and comparative genomics of the fungal order Sordariales.</title>
        <authorList>
            <consortium name="Lawrence Berkeley National Laboratory"/>
            <person name="Hensen N."/>
            <person name="Bonometti L."/>
            <person name="Westerberg I."/>
            <person name="Brannstrom I.O."/>
            <person name="Guillou S."/>
            <person name="Cros-Aarteil S."/>
            <person name="Calhoun S."/>
            <person name="Haridas S."/>
            <person name="Kuo A."/>
            <person name="Mondo S."/>
            <person name="Pangilinan J."/>
            <person name="Riley R."/>
            <person name="LaButti K."/>
            <person name="Andreopoulos B."/>
            <person name="Lipzen A."/>
            <person name="Chen C."/>
            <person name="Yanf M."/>
            <person name="Daum C."/>
            <person name="Ng V."/>
            <person name="Clum A."/>
            <person name="Steindorff A."/>
            <person name="Ohm R."/>
            <person name="Martin F."/>
            <person name="Silar P."/>
            <person name="Natvig D."/>
            <person name="Lalanne C."/>
            <person name="Gautier V."/>
            <person name="Ament-velasquez S.L."/>
            <person name="Kruys A."/>
            <person name="Hutchinson M.I."/>
            <person name="Powell A.J."/>
            <person name="Barry K."/>
            <person name="Miller A.N."/>
            <person name="Grigoriev I.V."/>
            <person name="Debuchy R."/>
            <person name="Gladieux P."/>
            <person name="Thoren M.H."/>
            <person name="Johannesson H."/>
        </authorList>
    </citation>
    <scope>NUCLEOTIDE SEQUENCE</scope>
    <source>
        <strain evidence="1">SMH3391-2</strain>
    </source>
</reference>
<name>A0AA39WUH1_9PEZI</name>
<evidence type="ECO:0000313" key="2">
    <source>
        <dbReference type="Proteomes" id="UP001174934"/>
    </source>
</evidence>
<keyword evidence="2" id="KW-1185">Reference proteome</keyword>
<evidence type="ECO:0000313" key="1">
    <source>
        <dbReference type="EMBL" id="KAK0621781.1"/>
    </source>
</evidence>
<protein>
    <submittedName>
        <fullName evidence="1">Uncharacterized protein</fullName>
    </submittedName>
</protein>
<sequence length="216" mass="22530">MSDSLDASAPAATPSEGPGLVLIAPPPGKGCTSTLSESFSYPCSWDGTSTIYPSTTILYKQVNCHGCDSVKVQADYWFCPNQQVSYTAKALSASTYWSTLCAPSTAAARLIKLDAPATATANRLAADHTPNAIPNAANNNMDRAVAACPTTYVVQPEQSAGRTSTKYSKIMTTTLLLECSGCPLVVSTALIGYGQVGHFTTTTTLPVGTTTAYACH</sequence>